<protein>
    <submittedName>
        <fullName evidence="2">Uncharacterized protein</fullName>
    </submittedName>
</protein>
<dbReference type="KEGG" id="dpl:KGM_213808"/>
<gene>
    <name evidence="2" type="ORF">KGM_213808</name>
</gene>
<evidence type="ECO:0000313" key="3">
    <source>
        <dbReference type="Proteomes" id="UP000007151"/>
    </source>
</evidence>
<keyword evidence="3" id="KW-1185">Reference proteome</keyword>
<reference evidence="2 3" key="1">
    <citation type="journal article" date="2011" name="Cell">
        <title>The monarch butterfly genome yields insights into long-distance migration.</title>
        <authorList>
            <person name="Zhan S."/>
            <person name="Merlin C."/>
            <person name="Boore J.L."/>
            <person name="Reppert S.M."/>
        </authorList>
    </citation>
    <scope>NUCLEOTIDE SEQUENCE [LARGE SCALE GENOMIC DNA]</scope>
    <source>
        <strain evidence="2">F-2</strain>
    </source>
</reference>
<comment type="caution">
    <text evidence="2">The sequence shown here is derived from an EMBL/GenBank/DDBJ whole genome shotgun (WGS) entry which is preliminary data.</text>
</comment>
<dbReference type="InParanoid" id="A0A212EUN2"/>
<feature type="region of interest" description="Disordered" evidence="1">
    <location>
        <begin position="1"/>
        <end position="68"/>
    </location>
</feature>
<evidence type="ECO:0000313" key="2">
    <source>
        <dbReference type="EMBL" id="OWR45202.1"/>
    </source>
</evidence>
<accession>A0A212EUN2</accession>
<dbReference type="Proteomes" id="UP000007151">
    <property type="component" value="Unassembled WGS sequence"/>
</dbReference>
<dbReference type="eggNOG" id="ENOG502T7HC">
    <property type="taxonomic scope" value="Eukaryota"/>
</dbReference>
<evidence type="ECO:0000256" key="1">
    <source>
        <dbReference type="SAM" id="MobiDB-lite"/>
    </source>
</evidence>
<name>A0A212EUN2_DANPL</name>
<sequence length="112" mass="12934">MKKNESQHSLSRGVSRSARLLTDSCSSDEPETERLLHLQQPPIVVAASSGRRQSLTAPPSPDYRKKRDNRHHNYMNHLHNFIHWRDIWGGEPHKPNELIFTLYTLLTLALSL</sequence>
<proteinExistence type="predicted"/>
<dbReference type="AlphaFoldDB" id="A0A212EUN2"/>
<dbReference type="EMBL" id="AGBW02012332">
    <property type="protein sequence ID" value="OWR45202.1"/>
    <property type="molecule type" value="Genomic_DNA"/>
</dbReference>
<organism evidence="2 3">
    <name type="scientific">Danaus plexippus plexippus</name>
    <dbReference type="NCBI Taxonomy" id="278856"/>
    <lineage>
        <taxon>Eukaryota</taxon>
        <taxon>Metazoa</taxon>
        <taxon>Ecdysozoa</taxon>
        <taxon>Arthropoda</taxon>
        <taxon>Hexapoda</taxon>
        <taxon>Insecta</taxon>
        <taxon>Pterygota</taxon>
        <taxon>Neoptera</taxon>
        <taxon>Endopterygota</taxon>
        <taxon>Lepidoptera</taxon>
        <taxon>Glossata</taxon>
        <taxon>Ditrysia</taxon>
        <taxon>Papilionoidea</taxon>
        <taxon>Nymphalidae</taxon>
        <taxon>Danainae</taxon>
        <taxon>Danaini</taxon>
        <taxon>Danaina</taxon>
        <taxon>Danaus</taxon>
        <taxon>Danaus</taxon>
    </lineage>
</organism>